<keyword evidence="2" id="KW-1133">Transmembrane helix</keyword>
<evidence type="ECO:0000313" key="4">
    <source>
        <dbReference type="Proteomes" id="UP001500383"/>
    </source>
</evidence>
<keyword evidence="2" id="KW-0812">Transmembrane</keyword>
<evidence type="ECO:0000256" key="2">
    <source>
        <dbReference type="SAM" id="Phobius"/>
    </source>
</evidence>
<keyword evidence="2" id="KW-0472">Membrane</keyword>
<dbReference type="Proteomes" id="UP001500383">
    <property type="component" value="Unassembled WGS sequence"/>
</dbReference>
<dbReference type="EMBL" id="BAAAQG010000033">
    <property type="protein sequence ID" value="GAA1722202.1"/>
    <property type="molecule type" value="Genomic_DNA"/>
</dbReference>
<name>A0ABN2JBZ8_9ACTN</name>
<feature type="transmembrane region" description="Helical" evidence="2">
    <location>
        <begin position="49"/>
        <end position="70"/>
    </location>
</feature>
<comment type="caution">
    <text evidence="3">The sequence shown here is derived from an EMBL/GenBank/DDBJ whole genome shotgun (WGS) entry which is preliminary data.</text>
</comment>
<sequence length="74" mass="7999">MRTTTRPDRPLPAPLPYASQAGRGEAPAPRPAEPVNPGGPLMREDERTLWIVIGCLVGYLLVMLAIAWHLNGGL</sequence>
<accession>A0ABN2JBZ8</accession>
<reference evidence="3 4" key="1">
    <citation type="journal article" date="2019" name="Int. J. Syst. Evol. Microbiol.">
        <title>The Global Catalogue of Microorganisms (GCM) 10K type strain sequencing project: providing services to taxonomists for standard genome sequencing and annotation.</title>
        <authorList>
            <consortium name="The Broad Institute Genomics Platform"/>
            <consortium name="The Broad Institute Genome Sequencing Center for Infectious Disease"/>
            <person name="Wu L."/>
            <person name="Ma J."/>
        </authorList>
    </citation>
    <scope>NUCLEOTIDE SEQUENCE [LARGE SCALE GENOMIC DNA]</scope>
    <source>
        <strain evidence="3 4">JCM 16002</strain>
    </source>
</reference>
<gene>
    <name evidence="3" type="ORF">GCM10009831_35320</name>
</gene>
<evidence type="ECO:0000313" key="3">
    <source>
        <dbReference type="EMBL" id="GAA1722202.1"/>
    </source>
</evidence>
<protein>
    <submittedName>
        <fullName evidence="3">Uncharacterized protein</fullName>
    </submittedName>
</protein>
<dbReference type="RefSeq" id="WP_182657779.1">
    <property type="nucleotide sequence ID" value="NZ_BAAAQG010000033.1"/>
</dbReference>
<proteinExistence type="predicted"/>
<keyword evidence="4" id="KW-1185">Reference proteome</keyword>
<feature type="region of interest" description="Disordered" evidence="1">
    <location>
        <begin position="1"/>
        <end position="40"/>
    </location>
</feature>
<organism evidence="3 4">
    <name type="scientific">Dietzia cercidiphylli</name>
    <dbReference type="NCBI Taxonomy" id="498199"/>
    <lineage>
        <taxon>Bacteria</taxon>
        <taxon>Bacillati</taxon>
        <taxon>Actinomycetota</taxon>
        <taxon>Actinomycetes</taxon>
        <taxon>Mycobacteriales</taxon>
        <taxon>Dietziaceae</taxon>
        <taxon>Dietzia</taxon>
    </lineage>
</organism>
<evidence type="ECO:0000256" key="1">
    <source>
        <dbReference type="SAM" id="MobiDB-lite"/>
    </source>
</evidence>